<evidence type="ECO:0000313" key="3">
    <source>
        <dbReference type="Proteomes" id="UP001209317"/>
    </source>
</evidence>
<evidence type="ECO:0000313" key="2">
    <source>
        <dbReference type="EMBL" id="MCU7693603.1"/>
    </source>
</evidence>
<dbReference type="AlphaFoldDB" id="A0AAE3IKV0"/>
<comment type="caution">
    <text evidence="2">The sequence shown here is derived from an EMBL/GenBank/DDBJ whole genome shotgun (WGS) entry which is preliminary data.</text>
</comment>
<keyword evidence="1" id="KW-1133">Transmembrane helix</keyword>
<feature type="transmembrane region" description="Helical" evidence="1">
    <location>
        <begin position="20"/>
        <end position="39"/>
    </location>
</feature>
<dbReference type="EMBL" id="JAOTPL010000003">
    <property type="protein sequence ID" value="MCU7693603.1"/>
    <property type="molecule type" value="Genomic_DNA"/>
</dbReference>
<organism evidence="2 3">
    <name type="scientific">Haoranjiania flava</name>
    <dbReference type="NCBI Taxonomy" id="1856322"/>
    <lineage>
        <taxon>Bacteria</taxon>
        <taxon>Pseudomonadati</taxon>
        <taxon>Bacteroidota</taxon>
        <taxon>Chitinophagia</taxon>
        <taxon>Chitinophagales</taxon>
        <taxon>Chitinophagaceae</taxon>
        <taxon>Haoranjiania</taxon>
    </lineage>
</organism>
<reference evidence="2" key="1">
    <citation type="submission" date="2022-10" db="EMBL/GenBank/DDBJ databases">
        <authorList>
            <person name="Kim H.S."/>
            <person name="Kim J.-S."/>
            <person name="Suh M.K."/>
            <person name="Eom M.K."/>
            <person name="Lee J.-S."/>
        </authorList>
    </citation>
    <scope>NUCLEOTIDE SEQUENCE</scope>
    <source>
        <strain evidence="2">LIP-5</strain>
    </source>
</reference>
<protein>
    <submittedName>
        <fullName evidence="2">Uncharacterized protein</fullName>
    </submittedName>
</protein>
<dbReference type="Proteomes" id="UP001209317">
    <property type="component" value="Unassembled WGS sequence"/>
</dbReference>
<dbReference type="RefSeq" id="WP_263037090.1">
    <property type="nucleotide sequence ID" value="NZ_JAOTPL010000003.1"/>
</dbReference>
<keyword evidence="1" id="KW-0472">Membrane</keyword>
<keyword evidence="1" id="KW-0812">Transmembrane</keyword>
<keyword evidence="3" id="KW-1185">Reference proteome</keyword>
<feature type="transmembrane region" description="Helical" evidence="1">
    <location>
        <begin position="55"/>
        <end position="73"/>
    </location>
</feature>
<evidence type="ECO:0000256" key="1">
    <source>
        <dbReference type="SAM" id="Phobius"/>
    </source>
</evidence>
<proteinExistence type="predicted"/>
<sequence>MDNRDLRERNRKSYIKMRQVKDFTMSVIILLIGLLMFFGNKINALKPIMENKDPLLLNIFGGLCLLYGGFRLYRTITQKDY</sequence>
<accession>A0AAE3IKV0</accession>
<gene>
    <name evidence="2" type="ORF">OD355_03630</name>
</gene>
<name>A0AAE3IKV0_9BACT</name>